<organism evidence="2 3">
    <name type="scientific">Plasmopara halstedii</name>
    <name type="common">Downy mildew of sunflower</name>
    <dbReference type="NCBI Taxonomy" id="4781"/>
    <lineage>
        <taxon>Eukaryota</taxon>
        <taxon>Sar</taxon>
        <taxon>Stramenopiles</taxon>
        <taxon>Oomycota</taxon>
        <taxon>Peronosporomycetes</taxon>
        <taxon>Peronosporales</taxon>
        <taxon>Peronosporaceae</taxon>
        <taxon>Plasmopara</taxon>
    </lineage>
</organism>
<keyword evidence="1" id="KW-1133">Transmembrane helix</keyword>
<evidence type="ECO:0000313" key="3">
    <source>
        <dbReference type="Proteomes" id="UP000054928"/>
    </source>
</evidence>
<keyword evidence="1" id="KW-0812">Transmembrane</keyword>
<dbReference type="AlphaFoldDB" id="A0A0P1A6I0"/>
<feature type="transmembrane region" description="Helical" evidence="1">
    <location>
        <begin position="70"/>
        <end position="95"/>
    </location>
</feature>
<name>A0A0P1A6I0_PLAHL</name>
<evidence type="ECO:0000313" key="2">
    <source>
        <dbReference type="EMBL" id="CEG35833.1"/>
    </source>
</evidence>
<protein>
    <submittedName>
        <fullName evidence="2">Uncharacterized protein</fullName>
    </submittedName>
</protein>
<sequence length="121" mass="13720">MAAINDPSDVFALLPLLLSTVYYDRNFIPNLPASMLNQFVGFALVSGWIYTRENSLSAGRSTQWLRGNRYGLWTVGALLLLGHVVTCFYVLFALFESNGDRTKFWLGRKHSRCNMSFFGRA</sequence>
<proteinExistence type="predicted"/>
<dbReference type="OrthoDB" id="121593at2759"/>
<feature type="transmembrane region" description="Helical" evidence="1">
    <location>
        <begin position="31"/>
        <end position="50"/>
    </location>
</feature>
<dbReference type="EMBL" id="CCYD01000109">
    <property type="protein sequence ID" value="CEG35833.1"/>
    <property type="molecule type" value="Genomic_DNA"/>
</dbReference>
<evidence type="ECO:0000256" key="1">
    <source>
        <dbReference type="SAM" id="Phobius"/>
    </source>
</evidence>
<dbReference type="GeneID" id="36395217"/>
<dbReference type="RefSeq" id="XP_024572202.1">
    <property type="nucleotide sequence ID" value="XM_024728569.1"/>
</dbReference>
<dbReference type="Proteomes" id="UP000054928">
    <property type="component" value="Unassembled WGS sequence"/>
</dbReference>
<keyword evidence="3" id="KW-1185">Reference proteome</keyword>
<keyword evidence="1" id="KW-0472">Membrane</keyword>
<accession>A0A0P1A6I0</accession>
<reference evidence="3" key="1">
    <citation type="submission" date="2014-09" db="EMBL/GenBank/DDBJ databases">
        <authorList>
            <person name="Sharma Rahul"/>
            <person name="Thines Marco"/>
        </authorList>
    </citation>
    <scope>NUCLEOTIDE SEQUENCE [LARGE SCALE GENOMIC DNA]</scope>
</reference>